<dbReference type="InterPro" id="IPR002938">
    <property type="entry name" value="FAD-bd"/>
</dbReference>
<keyword evidence="6" id="KW-0472">Membrane</keyword>
<evidence type="ECO:0000313" key="8">
    <source>
        <dbReference type="EMBL" id="KAF5321824.1"/>
    </source>
</evidence>
<dbReference type="EMBL" id="JAACJJ010000028">
    <property type="protein sequence ID" value="KAF5321824.1"/>
    <property type="molecule type" value="Genomic_DNA"/>
</dbReference>
<dbReference type="Gene3D" id="3.50.50.60">
    <property type="entry name" value="FAD/NAD(P)-binding domain"/>
    <property type="match status" value="1"/>
</dbReference>
<evidence type="ECO:0000256" key="6">
    <source>
        <dbReference type="SAM" id="Phobius"/>
    </source>
</evidence>
<dbReference type="PANTHER" id="PTHR13789">
    <property type="entry name" value="MONOOXYGENASE"/>
    <property type="match status" value="1"/>
</dbReference>
<evidence type="ECO:0000256" key="2">
    <source>
        <dbReference type="ARBA" id="ARBA00022630"/>
    </source>
</evidence>
<dbReference type="InterPro" id="IPR036188">
    <property type="entry name" value="FAD/NAD-bd_sf"/>
</dbReference>
<keyword evidence="3" id="KW-0274">FAD</keyword>
<dbReference type="Pfam" id="PF01494">
    <property type="entry name" value="FAD_binding_3"/>
    <property type="match status" value="1"/>
</dbReference>
<keyword evidence="9" id="KW-1185">Reference proteome</keyword>
<dbReference type="SUPFAM" id="SSF51905">
    <property type="entry name" value="FAD/NAD(P)-binding domain"/>
    <property type="match status" value="1"/>
</dbReference>
<evidence type="ECO:0000256" key="4">
    <source>
        <dbReference type="ARBA" id="ARBA00023002"/>
    </source>
</evidence>
<keyword evidence="4" id="KW-0560">Oxidoreductase</keyword>
<dbReference type="PRINTS" id="PR00420">
    <property type="entry name" value="RNGMNOXGNASE"/>
</dbReference>
<feature type="domain" description="FAD-binding" evidence="7">
    <location>
        <begin position="14"/>
        <end position="360"/>
    </location>
</feature>
<dbReference type="SUPFAM" id="SSF54373">
    <property type="entry name" value="FAD-linked reductases, C-terminal domain"/>
    <property type="match status" value="1"/>
</dbReference>
<keyword evidence="2" id="KW-0285">Flavoprotein</keyword>
<evidence type="ECO:0000259" key="7">
    <source>
        <dbReference type="Pfam" id="PF01494"/>
    </source>
</evidence>
<evidence type="ECO:0000313" key="9">
    <source>
        <dbReference type="Proteomes" id="UP000567179"/>
    </source>
</evidence>
<accession>A0A8H5F314</accession>
<dbReference type="PANTHER" id="PTHR13789:SF147">
    <property type="entry name" value="PUTATIVE (AFU_ORTHOLOGUE AFUA_2G01950)-RELATED"/>
    <property type="match status" value="1"/>
</dbReference>
<comment type="caution">
    <text evidence="8">The sequence shown here is derived from an EMBL/GenBank/DDBJ whole genome shotgun (WGS) entry which is preliminary data.</text>
</comment>
<feature type="transmembrane region" description="Helical" evidence="6">
    <location>
        <begin position="12"/>
        <end position="32"/>
    </location>
</feature>
<evidence type="ECO:0000256" key="1">
    <source>
        <dbReference type="ARBA" id="ARBA00007992"/>
    </source>
</evidence>
<keyword evidence="5" id="KW-0503">Monooxygenase</keyword>
<comment type="similarity">
    <text evidence="1">Belongs to the paxM FAD-dependent monooxygenase family.</text>
</comment>
<dbReference type="AlphaFoldDB" id="A0A8H5F314"/>
<dbReference type="OrthoDB" id="9993796at2759"/>
<protein>
    <recommendedName>
        <fullName evidence="7">FAD-binding domain-containing protein</fullName>
    </recommendedName>
</protein>
<evidence type="ECO:0000256" key="5">
    <source>
        <dbReference type="ARBA" id="ARBA00023033"/>
    </source>
</evidence>
<name>A0A8H5F314_9AGAR</name>
<reference evidence="8 9" key="1">
    <citation type="journal article" date="2020" name="ISME J.">
        <title>Uncovering the hidden diversity of litter-decomposition mechanisms in mushroom-forming fungi.</title>
        <authorList>
            <person name="Floudas D."/>
            <person name="Bentzer J."/>
            <person name="Ahren D."/>
            <person name="Johansson T."/>
            <person name="Persson P."/>
            <person name="Tunlid A."/>
        </authorList>
    </citation>
    <scope>NUCLEOTIDE SEQUENCE [LARGE SCALE GENOMIC DNA]</scope>
    <source>
        <strain evidence="8 9">CBS 101986</strain>
    </source>
</reference>
<dbReference type="Proteomes" id="UP000567179">
    <property type="component" value="Unassembled WGS sequence"/>
</dbReference>
<organism evidence="8 9">
    <name type="scientific">Psilocybe cf. subviscida</name>
    <dbReference type="NCBI Taxonomy" id="2480587"/>
    <lineage>
        <taxon>Eukaryota</taxon>
        <taxon>Fungi</taxon>
        <taxon>Dikarya</taxon>
        <taxon>Basidiomycota</taxon>
        <taxon>Agaricomycotina</taxon>
        <taxon>Agaricomycetes</taxon>
        <taxon>Agaricomycetidae</taxon>
        <taxon>Agaricales</taxon>
        <taxon>Agaricineae</taxon>
        <taxon>Strophariaceae</taxon>
        <taxon>Psilocybe</taxon>
    </lineage>
</organism>
<keyword evidence="6" id="KW-1133">Transmembrane helix</keyword>
<dbReference type="GO" id="GO:0004497">
    <property type="term" value="F:monooxygenase activity"/>
    <property type="evidence" value="ECO:0007669"/>
    <property type="project" value="UniProtKB-KW"/>
</dbReference>
<gene>
    <name evidence="8" type="ORF">D9619_002186</name>
</gene>
<dbReference type="GO" id="GO:0071949">
    <property type="term" value="F:FAD binding"/>
    <property type="evidence" value="ECO:0007669"/>
    <property type="project" value="InterPro"/>
</dbReference>
<dbReference type="InterPro" id="IPR050493">
    <property type="entry name" value="FAD-dep_Monooxygenase_BioMet"/>
</dbReference>
<sequence length="447" mass="50081">MALSYEQESLRRYLDVVIVGAGISGLAMAYLLGRAGHKVTVYESGAQVEDAGAGIQLSPNVTRLLLRWELGEKLKEAGHIPTAFGLRRYDTGELLGWKQLGTNVEKDYGAPYYHIHRADLHRLLLENARKYATVHFDCPVSAVDASTPSITLSSGEVVKAQLVLGADGIHSRVRNVVVGTRDRPIPIGDESYRSLIPSELIAQDPDLKPLLHEGVNNWMGPKKHIVGYCVRQKQLYNIVMVHPSRDRNEVTREVDPAIMRQDFTEFEPRVQKLLSLVDSTMVWSLMDRKSLDKWVHDEGKVCLVGDACHPMLPYRAQGAAMALEDAAVLGKLLANITHNSDVPSLLRAYQEIRLPRTDIVQQEARMNRTIFHMEDGPDQERRDRSMKQAMEVALQEAQEGEKGADCAGTENLWGDRKRTDNVFGYDADAAVDQWMKMNHLGSPQVRL</sequence>
<evidence type="ECO:0000256" key="3">
    <source>
        <dbReference type="ARBA" id="ARBA00022827"/>
    </source>
</evidence>
<proteinExistence type="inferred from homology"/>
<keyword evidence="6" id="KW-0812">Transmembrane</keyword>